<evidence type="ECO:0000313" key="9">
    <source>
        <dbReference type="Proteomes" id="UP001470230"/>
    </source>
</evidence>
<dbReference type="PANTHER" id="PTHR42715:SF10">
    <property type="entry name" value="BETA-GLUCOSIDASE"/>
    <property type="match status" value="1"/>
</dbReference>
<dbReference type="InterPro" id="IPR026891">
    <property type="entry name" value="Fn3-like"/>
</dbReference>
<comment type="catalytic activity">
    <reaction evidence="1">
        <text>Hydrolysis of terminal, non-reducing beta-D-glucosyl residues with release of beta-D-glucose.</text>
        <dbReference type="EC" id="3.2.1.21"/>
    </reaction>
</comment>
<dbReference type="EC" id="3.2.1.21" evidence="3"/>
<keyword evidence="4" id="KW-0378">Hydrolase</keyword>
<dbReference type="Gene3D" id="3.20.20.300">
    <property type="entry name" value="Glycoside hydrolase, family 3, N-terminal domain"/>
    <property type="match status" value="1"/>
</dbReference>
<feature type="region of interest" description="Disordered" evidence="6">
    <location>
        <begin position="1"/>
        <end position="24"/>
    </location>
</feature>
<dbReference type="Pfam" id="PF14310">
    <property type="entry name" value="Fn3-like"/>
    <property type="match status" value="1"/>
</dbReference>
<dbReference type="InterPro" id="IPR050288">
    <property type="entry name" value="Cellulose_deg_GH3"/>
</dbReference>
<organism evidence="8 9">
    <name type="scientific">Tritrichomonas musculus</name>
    <dbReference type="NCBI Taxonomy" id="1915356"/>
    <lineage>
        <taxon>Eukaryota</taxon>
        <taxon>Metamonada</taxon>
        <taxon>Parabasalia</taxon>
        <taxon>Tritrichomonadida</taxon>
        <taxon>Tritrichomonadidae</taxon>
        <taxon>Tritrichomonas</taxon>
    </lineage>
</organism>
<dbReference type="InterPro" id="IPR013783">
    <property type="entry name" value="Ig-like_fold"/>
</dbReference>
<dbReference type="InterPro" id="IPR001764">
    <property type="entry name" value="Glyco_hydro_3_N"/>
</dbReference>
<evidence type="ECO:0000259" key="7">
    <source>
        <dbReference type="SMART" id="SM01217"/>
    </source>
</evidence>
<dbReference type="Pfam" id="PF00933">
    <property type="entry name" value="Glyco_hydro_3"/>
    <property type="match status" value="1"/>
</dbReference>
<evidence type="ECO:0000256" key="6">
    <source>
        <dbReference type="SAM" id="MobiDB-lite"/>
    </source>
</evidence>
<dbReference type="PANTHER" id="PTHR42715">
    <property type="entry name" value="BETA-GLUCOSIDASE"/>
    <property type="match status" value="1"/>
</dbReference>
<keyword evidence="5" id="KW-0326">Glycosidase</keyword>
<name>A0ABR2L4Z5_9EUKA</name>
<dbReference type="PRINTS" id="PR00133">
    <property type="entry name" value="GLHYDRLASE3"/>
</dbReference>
<dbReference type="SMART" id="SM01217">
    <property type="entry name" value="Fn3_like"/>
    <property type="match status" value="1"/>
</dbReference>
<comment type="caution">
    <text evidence="8">The sequence shown here is derived from an EMBL/GenBank/DDBJ whole genome shotgun (WGS) entry which is preliminary data.</text>
</comment>
<dbReference type="InterPro" id="IPR036881">
    <property type="entry name" value="Glyco_hydro_3_C_sf"/>
</dbReference>
<evidence type="ECO:0000256" key="3">
    <source>
        <dbReference type="ARBA" id="ARBA00012744"/>
    </source>
</evidence>
<dbReference type="InterPro" id="IPR036962">
    <property type="entry name" value="Glyco_hydro_3_N_sf"/>
</dbReference>
<evidence type="ECO:0000313" key="8">
    <source>
        <dbReference type="EMBL" id="KAK8898425.1"/>
    </source>
</evidence>
<evidence type="ECO:0000256" key="5">
    <source>
        <dbReference type="ARBA" id="ARBA00023295"/>
    </source>
</evidence>
<gene>
    <name evidence="8" type="ORF">M9Y10_000712</name>
</gene>
<dbReference type="SUPFAM" id="SSF52279">
    <property type="entry name" value="Beta-D-glucan exohydrolase, C-terminal domain"/>
    <property type="match status" value="1"/>
</dbReference>
<sequence>MADTHFADKTDAASELERKNSETVRRNAGGGAVLLENKDALPLASAGKIGLYGNAVRNTIKGGTGSGCVNSRIIVNIEAGLESEGFVINNKKWLDEYDIHIKQAKDDYMKETTQIANERKVPIPIVQMDRPFVERTVPLITEEHIQNVDSDITIYALGRISARDYLLMENEIKNLTFLGQHFEKVTVLLNVGGVIDVKQIDAIQGISAVLYISQCGNQTGNIVADLLLGKSIPSGKLTTTWAVNYSDYPSASEFSHENGNIDDEYYKEGIYVGYRYFDKFNITPRYCFGYGLVYTTFSIENTNVEANHENITAKATVKNTGSRYSGREVVQVYVSPPNGHVSKPFQVLVGLGKSKTLAPGESQELTIQCPFRYAASYCEEHSRWILDAGTYIVRIGNSSRNASIGAKIELYKLVILEQLKQVIPSEHIEEISVENVTSYRPPNEDAQLQNAKVIKISSSSFTTKTATYHQNAKLEDKHKNHKITMQEVIAGKYTIPELVAQLTVEEMATMAVGKVSVEFDSAIGQVCALVPGTAGETADILKGRGVDNLILADGPAGLRLAPHFKTDSKGNLRKGGEIFGDYVAGFDPLQPGDIDWYQYCTAIPIATMLANSWDMQMIEDLGQVIGSEMQKFHIHIWLAPGMNIHRNPLCARNYEYFSEDPVLSGLCAYHEMKGVQSFPGLGVSLKHFFANNQEDNRCFVNEHINERALHEIYLRNFQIPIELGYPYAIMTSYNLVNGLHAANHKPVLHDVVHNEWGYDGLIMTDWCTSMEMSKDLGKPDQKYPISSSVEYINAGNDLQMPGCKENEDDIVKGVEKGSIKIEDLQACAVRILKCCYLCQKK</sequence>
<proteinExistence type="inferred from homology"/>
<dbReference type="Gene3D" id="3.40.50.1700">
    <property type="entry name" value="Glycoside hydrolase family 3 C-terminal domain"/>
    <property type="match status" value="1"/>
</dbReference>
<reference evidence="8 9" key="1">
    <citation type="submission" date="2024-04" db="EMBL/GenBank/DDBJ databases">
        <title>Tritrichomonas musculus Genome.</title>
        <authorList>
            <person name="Alves-Ferreira E."/>
            <person name="Grigg M."/>
            <person name="Lorenzi H."/>
            <person name="Galac M."/>
        </authorList>
    </citation>
    <scope>NUCLEOTIDE SEQUENCE [LARGE SCALE GENOMIC DNA]</scope>
    <source>
        <strain evidence="8 9">EAF2021</strain>
    </source>
</reference>
<evidence type="ECO:0000256" key="4">
    <source>
        <dbReference type="ARBA" id="ARBA00022801"/>
    </source>
</evidence>
<dbReference type="Pfam" id="PF01915">
    <property type="entry name" value="Glyco_hydro_3_C"/>
    <property type="match status" value="1"/>
</dbReference>
<dbReference type="InterPro" id="IPR017853">
    <property type="entry name" value="GH"/>
</dbReference>
<evidence type="ECO:0000256" key="2">
    <source>
        <dbReference type="ARBA" id="ARBA00005336"/>
    </source>
</evidence>
<evidence type="ECO:0000256" key="1">
    <source>
        <dbReference type="ARBA" id="ARBA00000448"/>
    </source>
</evidence>
<dbReference type="EMBL" id="JAPFFF010000001">
    <property type="protein sequence ID" value="KAK8898425.1"/>
    <property type="molecule type" value="Genomic_DNA"/>
</dbReference>
<comment type="similarity">
    <text evidence="2">Belongs to the glycosyl hydrolase 3 family.</text>
</comment>
<dbReference type="SUPFAM" id="SSF51445">
    <property type="entry name" value="(Trans)glycosidases"/>
    <property type="match status" value="1"/>
</dbReference>
<dbReference type="Gene3D" id="2.60.40.10">
    <property type="entry name" value="Immunoglobulins"/>
    <property type="match status" value="1"/>
</dbReference>
<protein>
    <recommendedName>
        <fullName evidence="3">beta-glucosidase</fullName>
        <ecNumber evidence="3">3.2.1.21</ecNumber>
    </recommendedName>
</protein>
<keyword evidence="9" id="KW-1185">Reference proteome</keyword>
<accession>A0ABR2L4Z5</accession>
<dbReference type="InterPro" id="IPR002772">
    <property type="entry name" value="Glyco_hydro_3_C"/>
</dbReference>
<dbReference type="Proteomes" id="UP001470230">
    <property type="component" value="Unassembled WGS sequence"/>
</dbReference>
<feature type="domain" description="Fibronectin type III-like" evidence="7">
    <location>
        <begin position="328"/>
        <end position="399"/>
    </location>
</feature>